<evidence type="ECO:0000313" key="2">
    <source>
        <dbReference type="Proteomes" id="UP000644010"/>
    </source>
</evidence>
<reference evidence="1 2" key="1">
    <citation type="submission" date="2020-08" db="EMBL/GenBank/DDBJ databases">
        <title>Genome public.</title>
        <authorList>
            <person name="Liu C."/>
            <person name="Sun Q."/>
        </authorList>
    </citation>
    <scope>NUCLEOTIDE SEQUENCE [LARGE SCALE GENOMIC DNA]</scope>
    <source>
        <strain evidence="1 2">BX2</strain>
    </source>
</reference>
<proteinExistence type="predicted"/>
<protein>
    <submittedName>
        <fullName evidence="1">Uncharacterized protein</fullName>
    </submittedName>
</protein>
<dbReference type="Proteomes" id="UP000644010">
    <property type="component" value="Unassembled WGS sequence"/>
</dbReference>
<keyword evidence="2" id="KW-1185">Reference proteome</keyword>
<sequence>MNIKSIIISDYLSSLKEDSELDVIFPLLLEAMGFSVLSKPKETKGYQQYGKDIIAVGIDEDGIKKRFYFELKGGEDRNINSHVFNKQDGIVESLREAKYVDYSFSNKRYENLPLKVVVVHNGELKSDVQQLFNEFLDKEIRQSGKVEAERWGLSELTQLFDKFLFGPYLLTDEKQVQLFNKVIINLNAYENEVNSDFENLLDSILQKSIKCFTKYNRKNILVFQTIKLISFIIYSESEFTYNNLLIAKKYLTCLVMKFWYWILKNKLDIPNKYSKHINEIIGFYIFVISKYLEKLSKFSLVYGGFYYEKGGRYESIGYNIRTFDYIDYLIALLGDSTDSIKEYTKYITNVITANPVLYSPILDIQVNTIVLILNLYIKANDFVNAKFYLKEVLIYLQWIKCHFDYLPDANNDIENVIKLKVTGKKPIYYSDSTSPMLAILLEYTAILDMEEEYIIIRDLVIEKNIDLGLFIPYYSIKEDFLADKENDLEEQLFSKRFFNDGFQKTIMLKNLDEKKLTFEEYKQFILVQKEEFVYEYRTKKAGYGFLIDIAHIYFRTPFFPDKWRCNID</sequence>
<organism evidence="1 2">
    <name type="scientific">Parabacteroides segnis</name>
    <dbReference type="NCBI Taxonomy" id="2763058"/>
    <lineage>
        <taxon>Bacteria</taxon>
        <taxon>Pseudomonadati</taxon>
        <taxon>Bacteroidota</taxon>
        <taxon>Bacteroidia</taxon>
        <taxon>Bacteroidales</taxon>
        <taxon>Tannerellaceae</taxon>
        <taxon>Parabacteroides</taxon>
    </lineage>
</organism>
<gene>
    <name evidence="1" type="ORF">H8S77_18740</name>
</gene>
<comment type="caution">
    <text evidence="1">The sequence shown here is derived from an EMBL/GenBank/DDBJ whole genome shotgun (WGS) entry which is preliminary data.</text>
</comment>
<evidence type="ECO:0000313" key="1">
    <source>
        <dbReference type="EMBL" id="MBC5644918.1"/>
    </source>
</evidence>
<dbReference type="EMBL" id="JACOOI010000024">
    <property type="protein sequence ID" value="MBC5644918.1"/>
    <property type="molecule type" value="Genomic_DNA"/>
</dbReference>
<dbReference type="RefSeq" id="WP_186960691.1">
    <property type="nucleotide sequence ID" value="NZ_JACOOI010000024.1"/>
</dbReference>
<name>A0ABR7E5H9_9BACT</name>
<accession>A0ABR7E5H9</accession>